<sequence length="479" mass="50789">MKNANNSENTMFSKAQRWVIVSLIFGVCLPLIDATILGVALPDLSTSLSASVTQIQWVSVLYTLVAAVTVTVCAWATRQWGAKTFWITGLVVFSVGSGLCSVSPTINWLLVSRAVQGVGAGILMTVMQTVLVQTVGKPLLKTAMATMAVPTVLAPIAGPLLAGYLLHIGDWRMIFYINLPIGLVGIVLGWVMITNDDFQQVRQPSDASSQANNRFDGLGFMLLAPALVLLMYSLSSLSDLGHQGGGHWLETGGASFIGAGLLLLFVRHTRKRSQQPLIRLKVFSVGSFSASMGLLFLSSISFYGGLFALPLMFIQGFGHSEWLASVWVGAHGLGALVSRPYLKNLCERLGVGNTALLGCSLAVMGTVPFLWPGIQGSDPLIALTMVLRGAGIGLLTLLGMSHAYHDLEPTQTPDASALSRLLTLLGASVGPAIVAILYVQGAHSGSFQPVLMGLTLVTLLCAIPAVRLMKEELKTKAAS</sequence>
<feature type="transmembrane region" description="Helical" evidence="7">
    <location>
        <begin position="322"/>
        <end position="342"/>
    </location>
</feature>
<feature type="transmembrane region" description="Helical" evidence="7">
    <location>
        <begin position="278"/>
        <end position="302"/>
    </location>
</feature>
<feature type="transmembrane region" description="Helical" evidence="7">
    <location>
        <begin position="84"/>
        <end position="108"/>
    </location>
</feature>
<keyword evidence="4 7" id="KW-0812">Transmembrane</keyword>
<evidence type="ECO:0000256" key="6">
    <source>
        <dbReference type="ARBA" id="ARBA00023136"/>
    </source>
</evidence>
<evidence type="ECO:0000313" key="10">
    <source>
        <dbReference type="Proteomes" id="UP000189431"/>
    </source>
</evidence>
<dbReference type="Gene3D" id="1.20.1720.10">
    <property type="entry name" value="Multidrug resistance protein D"/>
    <property type="match status" value="1"/>
</dbReference>
<dbReference type="InterPro" id="IPR011701">
    <property type="entry name" value="MFS"/>
</dbReference>
<evidence type="ECO:0000256" key="7">
    <source>
        <dbReference type="SAM" id="Phobius"/>
    </source>
</evidence>
<feature type="transmembrane region" description="Helical" evidence="7">
    <location>
        <begin position="20"/>
        <end position="42"/>
    </location>
</feature>
<comment type="subcellular location">
    <subcellularLocation>
        <location evidence="1">Cell membrane</location>
        <topology evidence="1">Multi-pass membrane protein</topology>
    </subcellularLocation>
</comment>
<keyword evidence="2" id="KW-0813">Transport</keyword>
<dbReference type="PANTHER" id="PTHR42718:SF46">
    <property type="entry name" value="BLR6921 PROTEIN"/>
    <property type="match status" value="1"/>
</dbReference>
<organism evidence="9 10">
    <name type="scientific">Salinivibrio costicola subsp. alcaliphilus</name>
    <dbReference type="NCBI Taxonomy" id="272773"/>
    <lineage>
        <taxon>Bacteria</taxon>
        <taxon>Pseudomonadati</taxon>
        <taxon>Pseudomonadota</taxon>
        <taxon>Gammaproteobacteria</taxon>
        <taxon>Vibrionales</taxon>
        <taxon>Vibrionaceae</taxon>
        <taxon>Salinivibrio</taxon>
    </lineage>
</organism>
<dbReference type="Gene3D" id="1.20.1250.20">
    <property type="entry name" value="MFS general substrate transporter like domains"/>
    <property type="match status" value="1"/>
</dbReference>
<feature type="transmembrane region" description="Helical" evidence="7">
    <location>
        <begin position="114"/>
        <end position="132"/>
    </location>
</feature>
<dbReference type="RefSeq" id="WP_021024239.1">
    <property type="nucleotide sequence ID" value="NZ_MUFR01000033.1"/>
</dbReference>
<dbReference type="EMBL" id="MUFR01000033">
    <property type="protein sequence ID" value="OOF33304.1"/>
    <property type="molecule type" value="Genomic_DNA"/>
</dbReference>
<evidence type="ECO:0000256" key="2">
    <source>
        <dbReference type="ARBA" id="ARBA00022448"/>
    </source>
</evidence>
<dbReference type="PRINTS" id="PR01036">
    <property type="entry name" value="TCRTETB"/>
</dbReference>
<keyword evidence="5 7" id="KW-1133">Transmembrane helix</keyword>
<evidence type="ECO:0000256" key="5">
    <source>
        <dbReference type="ARBA" id="ARBA00022989"/>
    </source>
</evidence>
<keyword evidence="3" id="KW-1003">Cell membrane</keyword>
<accession>A0ABX3KP84</accession>
<dbReference type="Pfam" id="PF07690">
    <property type="entry name" value="MFS_1"/>
    <property type="match status" value="1"/>
</dbReference>
<reference evidence="10" key="1">
    <citation type="submission" date="2017-01" db="EMBL/GenBank/DDBJ databases">
        <title>Draft genome of the species Salinivibrio costicola subsp. alcaliphilus.</title>
        <authorList>
            <person name="Lopez-Hermoso C."/>
            <person name="De La Haba R."/>
            <person name="Sanchez-Porro C."/>
            <person name="Ventosa A."/>
        </authorList>
    </citation>
    <scope>NUCLEOTIDE SEQUENCE [LARGE SCALE GENOMIC DNA]</scope>
    <source>
        <strain evidence="10">CBH448</strain>
    </source>
</reference>
<feature type="transmembrane region" description="Helical" evidence="7">
    <location>
        <begin position="246"/>
        <end position="266"/>
    </location>
</feature>
<dbReference type="InterPro" id="IPR036259">
    <property type="entry name" value="MFS_trans_sf"/>
</dbReference>
<dbReference type="PANTHER" id="PTHR42718">
    <property type="entry name" value="MAJOR FACILITATOR SUPERFAMILY MULTIDRUG TRANSPORTER MFSC"/>
    <property type="match status" value="1"/>
</dbReference>
<feature type="transmembrane region" description="Helical" evidence="7">
    <location>
        <begin position="380"/>
        <end position="400"/>
    </location>
</feature>
<dbReference type="InterPro" id="IPR020846">
    <property type="entry name" value="MFS_dom"/>
</dbReference>
<gene>
    <name evidence="9" type="ORF">BZJ21_11495</name>
</gene>
<keyword evidence="6 7" id="KW-0472">Membrane</keyword>
<dbReference type="Proteomes" id="UP000189431">
    <property type="component" value="Unassembled WGS sequence"/>
</dbReference>
<evidence type="ECO:0000313" key="9">
    <source>
        <dbReference type="EMBL" id="OOF33304.1"/>
    </source>
</evidence>
<feature type="transmembrane region" description="Helical" evidence="7">
    <location>
        <begin position="54"/>
        <end position="77"/>
    </location>
</feature>
<evidence type="ECO:0000256" key="4">
    <source>
        <dbReference type="ARBA" id="ARBA00022692"/>
    </source>
</evidence>
<feature type="transmembrane region" description="Helical" evidence="7">
    <location>
        <begin position="173"/>
        <end position="194"/>
    </location>
</feature>
<comment type="caution">
    <text evidence="9">The sequence shown here is derived from an EMBL/GenBank/DDBJ whole genome shotgun (WGS) entry which is preliminary data.</text>
</comment>
<protein>
    <submittedName>
        <fullName evidence="9">MFS transporter</fullName>
    </submittedName>
</protein>
<feature type="transmembrane region" description="Helical" evidence="7">
    <location>
        <begin position="215"/>
        <end position="234"/>
    </location>
</feature>
<feature type="transmembrane region" description="Helical" evidence="7">
    <location>
        <begin position="354"/>
        <end position="374"/>
    </location>
</feature>
<dbReference type="SUPFAM" id="SSF103473">
    <property type="entry name" value="MFS general substrate transporter"/>
    <property type="match status" value="1"/>
</dbReference>
<feature type="domain" description="Major facilitator superfamily (MFS) profile" evidence="8">
    <location>
        <begin position="19"/>
        <end position="473"/>
    </location>
</feature>
<keyword evidence="10" id="KW-1185">Reference proteome</keyword>
<feature type="transmembrane region" description="Helical" evidence="7">
    <location>
        <begin position="144"/>
        <end position="167"/>
    </location>
</feature>
<feature type="transmembrane region" description="Helical" evidence="7">
    <location>
        <begin position="447"/>
        <end position="466"/>
    </location>
</feature>
<feature type="transmembrane region" description="Helical" evidence="7">
    <location>
        <begin position="421"/>
        <end position="441"/>
    </location>
</feature>
<dbReference type="PROSITE" id="PS50850">
    <property type="entry name" value="MFS"/>
    <property type="match status" value="1"/>
</dbReference>
<evidence type="ECO:0000256" key="1">
    <source>
        <dbReference type="ARBA" id="ARBA00004651"/>
    </source>
</evidence>
<evidence type="ECO:0000256" key="3">
    <source>
        <dbReference type="ARBA" id="ARBA00022475"/>
    </source>
</evidence>
<evidence type="ECO:0000259" key="8">
    <source>
        <dbReference type="PROSITE" id="PS50850"/>
    </source>
</evidence>
<proteinExistence type="predicted"/>
<name>A0ABX3KP84_SALCS</name>